<evidence type="ECO:0000313" key="2">
    <source>
        <dbReference type="Proteomes" id="UP001148662"/>
    </source>
</evidence>
<keyword evidence="2" id="KW-1185">Reference proteome</keyword>
<dbReference type="EMBL" id="JANHOG010000254">
    <property type="protein sequence ID" value="KAJ3556290.1"/>
    <property type="molecule type" value="Genomic_DNA"/>
</dbReference>
<dbReference type="Proteomes" id="UP001148662">
    <property type="component" value="Unassembled WGS sequence"/>
</dbReference>
<reference evidence="1" key="1">
    <citation type="submission" date="2022-07" db="EMBL/GenBank/DDBJ databases">
        <title>Genome Sequence of Phlebia brevispora.</title>
        <authorList>
            <person name="Buettner E."/>
        </authorList>
    </citation>
    <scope>NUCLEOTIDE SEQUENCE</scope>
    <source>
        <strain evidence="1">MPL23</strain>
    </source>
</reference>
<accession>A0ACC1T9U2</accession>
<sequence>MYSRGRPNPWNTTGLFGKAQRYLDNLLSAMPTCPNILATGTCNVQGCRDQHDVRKCSCGIFVRIADYEAHVSGRRHRQILNDLEQQQQRNDGDEGTSTRCYACRLEFASREEFSAHQRTRTHRDAVAKLSTNEGGFAPVTGQPAAPGYLLCNVCQNLVHVDVWISHTTRHISYQRRVEVEAAFAEAEKDKHGLVVSYKKGINFGIMDLAEALREDMRRIADVKVQNTGSATIGLHSVKLSSSSRGDHYGERFSASVMGKSRRISPGASKTVAVTFHPSYEGQHEDTLELVFHHLQLQEQFVITRRIQAIVGSEELHERLKAKGPYVRPKFSPYEQPRKIVRVHRPPTWSYTKWAVKLPEFKAPGDLVNAAFGPKPSATVRPFIPPFNIDNYGRFWQALLWIEEEKMRRDLDLYSMKGVNLDPERNGYRLKVAGLAEGRPSVIVGDMILVRHAGDETGVWYEGCVHELTGISVFVRFNAKFKGFKGTKVDVKFVLNRLPDRRMHQAVVSPFNPPRLLFPTPGMTAGLRCPTSRDTGGISLVDRNLAQNEEQLQAIAAITLRPPGSVPFIVFGPPGTGKTVTIVEAIRQLITLNPEAKVLACAPSNSAADLLAVKLTSTLNPRELFRLNAYARPFNKLMSGLQDFSLYNDNGIFAIPELKTLTSYRVIVSTCISAGVPHALGVNRGHFTHIFVDEAGQATEPMSMIGIKTYADEKTNVILAGDDKQLNPITHSPLARGLGLGRSYLERLMKLPMYDEHEGRGVTVMKLIKHFRSHPDILYFPNQQFYKGELQPCADPIVTHSLARYEGLVKQGFPMIFHGIVGKDQREESSPSFFNVDEVALVIKYAMDLVENRKLRVDAEKDIGIIAPYHAQCQKILAALPRKLRGVKVGSVEEFQGQERRVIIISTVRSSTNFVGYDVQRTLGFVANPRRFNVAVTRAKSLLIVVGNPDTLSLDPMWRTWLNYVHQKGGCRGKEITWQPEEPVQDGGYDEKVREKAQAEIQEIMERIRSKIMSSDSWALWEDEDSGSDDEEDPTIAVEIRVREAY</sequence>
<proteinExistence type="predicted"/>
<name>A0ACC1T9U2_9APHY</name>
<evidence type="ECO:0000313" key="1">
    <source>
        <dbReference type="EMBL" id="KAJ3556290.1"/>
    </source>
</evidence>
<organism evidence="1 2">
    <name type="scientific">Phlebia brevispora</name>
    <dbReference type="NCBI Taxonomy" id="194682"/>
    <lineage>
        <taxon>Eukaryota</taxon>
        <taxon>Fungi</taxon>
        <taxon>Dikarya</taxon>
        <taxon>Basidiomycota</taxon>
        <taxon>Agaricomycotina</taxon>
        <taxon>Agaricomycetes</taxon>
        <taxon>Polyporales</taxon>
        <taxon>Meruliaceae</taxon>
        <taxon>Phlebia</taxon>
    </lineage>
</organism>
<comment type="caution">
    <text evidence="1">The sequence shown here is derived from an EMBL/GenBank/DDBJ whole genome shotgun (WGS) entry which is preliminary data.</text>
</comment>
<gene>
    <name evidence="1" type="ORF">NM688_g2107</name>
</gene>
<protein>
    <submittedName>
        <fullName evidence="1">Uncharacterized protein</fullName>
    </submittedName>
</protein>